<accession>A0A5C5P2Q6</accession>
<protein>
    <submittedName>
        <fullName evidence="2">Uncharacterized protein</fullName>
    </submittedName>
</protein>
<comment type="caution">
    <text evidence="2">The sequence shown here is derived from an EMBL/GenBank/DDBJ whole genome shotgun (WGS) entry which is preliminary data.</text>
</comment>
<keyword evidence="1" id="KW-1133">Transmembrane helix</keyword>
<reference evidence="2 3" key="1">
    <citation type="submission" date="2019-06" db="EMBL/GenBank/DDBJ databases">
        <title>Pseudomonas bimorpha sp. nov. isolated from bovine raw milk and skim milk concentrate.</title>
        <authorList>
            <person name="Hofmann K."/>
            <person name="Huptas C."/>
            <person name="Doll E."/>
            <person name="Scherer S."/>
            <person name="Wenning M."/>
        </authorList>
    </citation>
    <scope>NUCLEOTIDE SEQUENCE [LARGE SCALE GENOMIC DNA]</scope>
    <source>
        <strain evidence="2 3">DSM 17515</strain>
    </source>
</reference>
<feature type="transmembrane region" description="Helical" evidence="1">
    <location>
        <begin position="40"/>
        <end position="59"/>
    </location>
</feature>
<name>A0A5C5P2Q6_9PSED</name>
<sequence>MRECQSLIFLLTRRYRGQVESSHRPSHIWISIQQVGLSLLLLWLLILILGAPLNTLAFVRVHRA</sequence>
<evidence type="ECO:0000313" key="2">
    <source>
        <dbReference type="EMBL" id="TWR59568.1"/>
    </source>
</evidence>
<dbReference type="AlphaFoldDB" id="A0A5C5P2Q6"/>
<evidence type="ECO:0000313" key="3">
    <source>
        <dbReference type="Proteomes" id="UP000317267"/>
    </source>
</evidence>
<organism evidence="2 3">
    <name type="scientific">Pseudomonas grimontii</name>
    <dbReference type="NCBI Taxonomy" id="129847"/>
    <lineage>
        <taxon>Bacteria</taxon>
        <taxon>Pseudomonadati</taxon>
        <taxon>Pseudomonadota</taxon>
        <taxon>Gammaproteobacteria</taxon>
        <taxon>Pseudomonadales</taxon>
        <taxon>Pseudomonadaceae</taxon>
        <taxon>Pseudomonas</taxon>
    </lineage>
</organism>
<dbReference type="EMBL" id="VFES01000024">
    <property type="protein sequence ID" value="TWR59568.1"/>
    <property type="molecule type" value="Genomic_DNA"/>
</dbReference>
<keyword evidence="1" id="KW-0472">Membrane</keyword>
<keyword evidence="1" id="KW-0812">Transmembrane</keyword>
<proteinExistence type="predicted"/>
<dbReference type="Proteomes" id="UP000317267">
    <property type="component" value="Unassembled WGS sequence"/>
</dbReference>
<gene>
    <name evidence="2" type="ORF">FIV39_27775</name>
</gene>
<evidence type="ECO:0000256" key="1">
    <source>
        <dbReference type="SAM" id="Phobius"/>
    </source>
</evidence>